<proteinExistence type="predicted"/>
<dbReference type="InterPro" id="IPR027806">
    <property type="entry name" value="HARBI1_dom"/>
</dbReference>
<comment type="caution">
    <text evidence="4">The sequence shown here is derived from an EMBL/GenBank/DDBJ whole genome shotgun (WGS) entry which is preliminary data.</text>
</comment>
<protein>
    <recommendedName>
        <fullName evidence="3">DDE Tnp4 domain-containing protein</fullName>
    </recommendedName>
</protein>
<keyword evidence="5" id="KW-1185">Reference proteome</keyword>
<feature type="domain" description="DDE Tnp4" evidence="3">
    <location>
        <begin position="108"/>
        <end position="249"/>
    </location>
</feature>
<evidence type="ECO:0000259" key="3">
    <source>
        <dbReference type="Pfam" id="PF13359"/>
    </source>
</evidence>
<organism evidence="4 5">
    <name type="scientific">Cylindrotheca closterium</name>
    <dbReference type="NCBI Taxonomy" id="2856"/>
    <lineage>
        <taxon>Eukaryota</taxon>
        <taxon>Sar</taxon>
        <taxon>Stramenopiles</taxon>
        <taxon>Ochrophyta</taxon>
        <taxon>Bacillariophyta</taxon>
        <taxon>Bacillariophyceae</taxon>
        <taxon>Bacillariophycidae</taxon>
        <taxon>Bacillariales</taxon>
        <taxon>Bacillariaceae</taxon>
        <taxon>Cylindrotheca</taxon>
    </lineage>
</organism>
<dbReference type="Pfam" id="PF13359">
    <property type="entry name" value="DDE_Tnp_4"/>
    <property type="match status" value="1"/>
</dbReference>
<evidence type="ECO:0000313" key="4">
    <source>
        <dbReference type="EMBL" id="CAJ1955890.1"/>
    </source>
</evidence>
<evidence type="ECO:0000313" key="5">
    <source>
        <dbReference type="Proteomes" id="UP001295423"/>
    </source>
</evidence>
<evidence type="ECO:0000256" key="1">
    <source>
        <dbReference type="ARBA" id="ARBA00001968"/>
    </source>
</evidence>
<name>A0AAD2JJD7_9STRA</name>
<dbReference type="EMBL" id="CAKOGP040001902">
    <property type="protein sequence ID" value="CAJ1955890.1"/>
    <property type="molecule type" value="Genomic_DNA"/>
</dbReference>
<gene>
    <name evidence="4" type="ORF">CYCCA115_LOCUS15971</name>
</gene>
<dbReference type="Proteomes" id="UP001295423">
    <property type="component" value="Unassembled WGS sequence"/>
</dbReference>
<sequence>MLFPHMSTDLCGRLARDLFGNCNANKNKTDACLDKEICESLIGTTYKVAAKLWNMISPLENDQIPQGAHPNHLFWTLCFLKNYCTETIVWLKRFDGWDGKTHCVISVDGVDCPIQEIWPFDEAIFSKKLNGPGYKYEIGICIATGAIVWVNGPFKAGRNDKTIFEHDGLMQALCEDEGVEVDMGYQGLDQLKNPKISQSKKDGMQKSKARARHKNVNGELKKFVVLDQVFRHNPKTKHQACFEAVAVICQMQHDFGGHQNSCEYDVTYN</sequence>
<evidence type="ECO:0000256" key="2">
    <source>
        <dbReference type="ARBA" id="ARBA00022723"/>
    </source>
</evidence>
<keyword evidence="2" id="KW-0479">Metal-binding</keyword>
<accession>A0AAD2JJD7</accession>
<reference evidence="4" key="1">
    <citation type="submission" date="2023-08" db="EMBL/GenBank/DDBJ databases">
        <authorList>
            <person name="Audoor S."/>
            <person name="Bilcke G."/>
        </authorList>
    </citation>
    <scope>NUCLEOTIDE SEQUENCE</scope>
</reference>
<comment type="cofactor">
    <cofactor evidence="1">
        <name>a divalent metal cation</name>
        <dbReference type="ChEBI" id="CHEBI:60240"/>
    </cofactor>
</comment>
<dbReference type="AlphaFoldDB" id="A0AAD2JJD7"/>
<dbReference type="GO" id="GO:0046872">
    <property type="term" value="F:metal ion binding"/>
    <property type="evidence" value="ECO:0007669"/>
    <property type="project" value="UniProtKB-KW"/>
</dbReference>